<reference evidence="4" key="1">
    <citation type="submission" date="2016-09" db="EMBL/GenBank/DDBJ databases">
        <authorList>
            <person name="Varghese N."/>
            <person name="Submissions S."/>
        </authorList>
    </citation>
    <scope>NUCLEOTIDE SEQUENCE [LARGE SCALE GENOMIC DNA]</scope>
    <source>
        <strain evidence="4">ANC 4466</strain>
    </source>
</reference>
<evidence type="ECO:0000313" key="4">
    <source>
        <dbReference type="Proteomes" id="UP000219042"/>
    </source>
</evidence>
<organism evidence="3 4">
    <name type="scientific">Acinetobacter puyangensis</name>
    <dbReference type="NCBI Taxonomy" id="1096779"/>
    <lineage>
        <taxon>Bacteria</taxon>
        <taxon>Pseudomonadati</taxon>
        <taxon>Pseudomonadota</taxon>
        <taxon>Gammaproteobacteria</taxon>
        <taxon>Moraxellales</taxon>
        <taxon>Moraxellaceae</taxon>
        <taxon>Acinetobacter</taxon>
    </lineage>
</organism>
<dbReference type="RefSeq" id="WP_097079598.1">
    <property type="nucleotide sequence ID" value="NZ_BAABHT010000003.1"/>
</dbReference>
<dbReference type="GO" id="GO:0005737">
    <property type="term" value="C:cytoplasm"/>
    <property type="evidence" value="ECO:0007669"/>
    <property type="project" value="TreeGrafter"/>
</dbReference>
<dbReference type="OrthoDB" id="9788221at2"/>
<dbReference type="PANTHER" id="PTHR13774">
    <property type="entry name" value="PHENAZINE BIOSYNTHESIS PROTEIN"/>
    <property type="match status" value="1"/>
</dbReference>
<comment type="similarity">
    <text evidence="1">Belongs to the PhzF family.</text>
</comment>
<proteinExistence type="inferred from homology"/>
<dbReference type="AlphaFoldDB" id="A0A240EAZ0"/>
<name>A0A240EAZ0_9GAMM</name>
<evidence type="ECO:0000313" key="3">
    <source>
        <dbReference type="EMBL" id="SNX45842.1"/>
    </source>
</evidence>
<sequence>MIPFKQVDVFTTKPYKGNPVAVVMNAHGLSTAQMQTIANWTNLSETTFVLPAQDARADYHVRIFSPVSELPFAGHPTIGTAFALLEAGIISAKNGRVVQECGAGLINLTVNRDVQEQYSISFELPEPIITPLTTTQVDDLENILGCIIERQLTPALIDVGARWVVAQTQDANAVLETCPNFSKLAIHDREKGITGICIYGFYPENPKTHIEVRSFAPACSVNEDPVCGSGNGSVAAFIRHYSKELMAYNSIQSTQGRILGRDGHVSLQIFKDKILVGGSAVTCIEGKIKI</sequence>
<dbReference type="Proteomes" id="UP000219042">
    <property type="component" value="Unassembled WGS sequence"/>
</dbReference>
<feature type="active site" evidence="2">
    <location>
        <position position="45"/>
    </location>
</feature>
<keyword evidence="4" id="KW-1185">Reference proteome</keyword>
<protein>
    <submittedName>
        <fullName evidence="3">Phenazine biosynthesis protein PhzF family</fullName>
    </submittedName>
</protein>
<evidence type="ECO:0000256" key="2">
    <source>
        <dbReference type="PIRSR" id="PIRSR016184-1"/>
    </source>
</evidence>
<evidence type="ECO:0000256" key="1">
    <source>
        <dbReference type="ARBA" id="ARBA00008270"/>
    </source>
</evidence>
<dbReference type="NCBIfam" id="TIGR00654">
    <property type="entry name" value="PhzF_family"/>
    <property type="match status" value="1"/>
</dbReference>
<gene>
    <name evidence="3" type="ORF">SAMN05421731_10677</name>
</gene>
<dbReference type="InterPro" id="IPR003719">
    <property type="entry name" value="Phenazine_PhzF-like"/>
</dbReference>
<dbReference type="GO" id="GO:0016853">
    <property type="term" value="F:isomerase activity"/>
    <property type="evidence" value="ECO:0007669"/>
    <property type="project" value="TreeGrafter"/>
</dbReference>
<dbReference type="EMBL" id="OANT01000006">
    <property type="protein sequence ID" value="SNX45842.1"/>
    <property type="molecule type" value="Genomic_DNA"/>
</dbReference>
<dbReference type="Gene3D" id="3.10.310.10">
    <property type="entry name" value="Diaminopimelate Epimerase, Chain A, domain 1"/>
    <property type="match status" value="2"/>
</dbReference>
<dbReference type="PIRSF" id="PIRSF016184">
    <property type="entry name" value="PhzC_PhzF"/>
    <property type="match status" value="1"/>
</dbReference>
<accession>A0A240EAZ0</accession>
<dbReference type="PANTHER" id="PTHR13774:SF32">
    <property type="entry name" value="ANTISENSE-ENHANCING SEQUENCE 1"/>
    <property type="match status" value="1"/>
</dbReference>
<dbReference type="SUPFAM" id="SSF54506">
    <property type="entry name" value="Diaminopimelate epimerase-like"/>
    <property type="match status" value="1"/>
</dbReference>
<dbReference type="Pfam" id="PF02567">
    <property type="entry name" value="PhzC-PhzF"/>
    <property type="match status" value="1"/>
</dbReference>